<gene>
    <name evidence="14" type="ORF">SAMN04488125_12029</name>
</gene>
<dbReference type="InterPro" id="IPR036097">
    <property type="entry name" value="HisK_dim/P_sf"/>
</dbReference>
<evidence type="ECO:0000256" key="2">
    <source>
        <dbReference type="ARBA" id="ARBA00004370"/>
    </source>
</evidence>
<comment type="subcellular location">
    <subcellularLocation>
        <location evidence="2">Membrane</location>
    </subcellularLocation>
</comment>
<dbReference type="InterPro" id="IPR003661">
    <property type="entry name" value="HisK_dim/P_dom"/>
</dbReference>
<dbReference type="InterPro" id="IPR003594">
    <property type="entry name" value="HATPase_dom"/>
</dbReference>
<keyword evidence="8 11" id="KW-1133">Transmembrane helix</keyword>
<dbReference type="CDD" id="cd00075">
    <property type="entry name" value="HATPase"/>
    <property type="match status" value="1"/>
</dbReference>
<dbReference type="CDD" id="cd00082">
    <property type="entry name" value="HisKA"/>
    <property type="match status" value="1"/>
</dbReference>
<keyword evidence="7 14" id="KW-0418">Kinase</keyword>
<dbReference type="PROSITE" id="PS50885">
    <property type="entry name" value="HAMP"/>
    <property type="match status" value="1"/>
</dbReference>
<evidence type="ECO:0000256" key="6">
    <source>
        <dbReference type="ARBA" id="ARBA00022692"/>
    </source>
</evidence>
<dbReference type="SMART" id="SM00387">
    <property type="entry name" value="HATPase_c"/>
    <property type="match status" value="1"/>
</dbReference>
<dbReference type="InterPro" id="IPR005467">
    <property type="entry name" value="His_kinase_dom"/>
</dbReference>
<dbReference type="STRING" id="414703.SAMN04488125_12029"/>
<evidence type="ECO:0000259" key="13">
    <source>
        <dbReference type="PROSITE" id="PS50885"/>
    </source>
</evidence>
<evidence type="ECO:0000313" key="15">
    <source>
        <dbReference type="Proteomes" id="UP000198804"/>
    </source>
</evidence>
<dbReference type="InterPro" id="IPR036890">
    <property type="entry name" value="HATPase_C_sf"/>
</dbReference>
<keyword evidence="9" id="KW-0902">Two-component regulatory system</keyword>
<dbReference type="InterPro" id="IPR004358">
    <property type="entry name" value="Sig_transdc_His_kin-like_C"/>
</dbReference>
<dbReference type="PRINTS" id="PR00344">
    <property type="entry name" value="BCTRLSENSOR"/>
</dbReference>
<dbReference type="GO" id="GO:0005886">
    <property type="term" value="C:plasma membrane"/>
    <property type="evidence" value="ECO:0007669"/>
    <property type="project" value="TreeGrafter"/>
</dbReference>
<dbReference type="SMART" id="SM00304">
    <property type="entry name" value="HAMP"/>
    <property type="match status" value="1"/>
</dbReference>
<dbReference type="InterPro" id="IPR050428">
    <property type="entry name" value="TCS_sensor_his_kinase"/>
</dbReference>
<evidence type="ECO:0000259" key="12">
    <source>
        <dbReference type="PROSITE" id="PS50109"/>
    </source>
</evidence>
<keyword evidence="5" id="KW-0808">Transferase</keyword>
<evidence type="ECO:0000256" key="3">
    <source>
        <dbReference type="ARBA" id="ARBA00012438"/>
    </source>
</evidence>
<dbReference type="Gene3D" id="3.30.565.10">
    <property type="entry name" value="Histidine kinase-like ATPase, C-terminal domain"/>
    <property type="match status" value="1"/>
</dbReference>
<dbReference type="Pfam" id="PF02518">
    <property type="entry name" value="HATPase_c"/>
    <property type="match status" value="1"/>
</dbReference>
<dbReference type="Proteomes" id="UP000198804">
    <property type="component" value="Unassembled WGS sequence"/>
</dbReference>
<feature type="transmembrane region" description="Helical" evidence="11">
    <location>
        <begin position="12"/>
        <end position="33"/>
    </location>
</feature>
<comment type="catalytic activity">
    <reaction evidence="1">
        <text>ATP + protein L-histidine = ADP + protein N-phospho-L-histidine.</text>
        <dbReference type="EC" id="2.7.13.3"/>
    </reaction>
</comment>
<dbReference type="SUPFAM" id="SSF55874">
    <property type="entry name" value="ATPase domain of HSP90 chaperone/DNA topoisomerase II/histidine kinase"/>
    <property type="match status" value="1"/>
</dbReference>
<keyword evidence="6 11" id="KW-0812">Transmembrane</keyword>
<dbReference type="EMBL" id="FOSV01000020">
    <property type="protein sequence ID" value="SFL65702.1"/>
    <property type="molecule type" value="Genomic_DNA"/>
</dbReference>
<dbReference type="RefSeq" id="WP_091950208.1">
    <property type="nucleotide sequence ID" value="NZ_FOSV01000020.1"/>
</dbReference>
<dbReference type="InterPro" id="IPR003660">
    <property type="entry name" value="HAMP_dom"/>
</dbReference>
<evidence type="ECO:0000313" key="14">
    <source>
        <dbReference type="EMBL" id="SFL65702.1"/>
    </source>
</evidence>
<proteinExistence type="predicted"/>
<evidence type="ECO:0000256" key="4">
    <source>
        <dbReference type="ARBA" id="ARBA00022553"/>
    </source>
</evidence>
<name>A0A1I4JGL2_9HYPH</name>
<evidence type="ECO:0000256" key="8">
    <source>
        <dbReference type="ARBA" id="ARBA00022989"/>
    </source>
</evidence>
<keyword evidence="10 11" id="KW-0472">Membrane</keyword>
<evidence type="ECO:0000256" key="9">
    <source>
        <dbReference type="ARBA" id="ARBA00023012"/>
    </source>
</evidence>
<dbReference type="PANTHER" id="PTHR45436:SF8">
    <property type="entry name" value="HISTIDINE KINASE"/>
    <property type="match status" value="1"/>
</dbReference>
<evidence type="ECO:0000256" key="1">
    <source>
        <dbReference type="ARBA" id="ARBA00000085"/>
    </source>
</evidence>
<dbReference type="SUPFAM" id="SSF47384">
    <property type="entry name" value="Homodimeric domain of signal transducing histidine kinase"/>
    <property type="match status" value="1"/>
</dbReference>
<evidence type="ECO:0000256" key="10">
    <source>
        <dbReference type="ARBA" id="ARBA00023136"/>
    </source>
</evidence>
<feature type="domain" description="HAMP" evidence="13">
    <location>
        <begin position="177"/>
        <end position="230"/>
    </location>
</feature>
<feature type="domain" description="Histidine kinase" evidence="12">
    <location>
        <begin position="238"/>
        <end position="453"/>
    </location>
</feature>
<dbReference type="Gene3D" id="1.10.287.130">
    <property type="match status" value="1"/>
</dbReference>
<organism evidence="14 15">
    <name type="scientific">Methylorubrum salsuginis</name>
    <dbReference type="NCBI Taxonomy" id="414703"/>
    <lineage>
        <taxon>Bacteria</taxon>
        <taxon>Pseudomonadati</taxon>
        <taxon>Pseudomonadota</taxon>
        <taxon>Alphaproteobacteria</taxon>
        <taxon>Hyphomicrobiales</taxon>
        <taxon>Methylobacteriaceae</taxon>
        <taxon>Methylorubrum</taxon>
    </lineage>
</organism>
<dbReference type="EC" id="2.7.13.3" evidence="3"/>
<keyword evidence="15" id="KW-1185">Reference proteome</keyword>
<feature type="transmembrane region" description="Helical" evidence="11">
    <location>
        <begin position="156"/>
        <end position="176"/>
    </location>
</feature>
<dbReference type="PROSITE" id="PS50109">
    <property type="entry name" value="HIS_KIN"/>
    <property type="match status" value="1"/>
</dbReference>
<sequence length="464" mass="50292">MIDPFRSTRLRWAAGIALWSVLLALATFAFVYWQTASFLREEVAETLRLEVRAAAADPAAAAGRVDTWIAMDLHARHAAGLFAADGRRLSGNILAMPADLAPDGDAARVPARVDLGERTIDDEIWAAALALPDGRTVVIAHDTDEIDRVRATSLRALGLGLLPTLVVSGLGGWLLASRARRRLAATEAALERVMRGDLGQRLPVGARDDEFDRLAGNVNRMLDEIERLLHEVRSVGDAVAHDLRTPLTRLRARLERTRDGAETVVEFRDAIDQGLVWIDQTLAMVTAVLRIGEIEHGRRFAGFAPVDLAPLVREVAEFFEPVAEDKEIALSVTTEPGIPPVAGDRDLLFEAVSNLVENAVKFTPPGGRIRLRLARSGADGIVSVEDTGPGIPESERERVFRRFYRAEPARHTPGHGLGLGLVAAIAHLHGFRVEAAASPEGGARFALRCRSRPGAVPANIPHEA</sequence>
<dbReference type="Pfam" id="PF00672">
    <property type="entry name" value="HAMP"/>
    <property type="match status" value="1"/>
</dbReference>
<dbReference type="Gene3D" id="1.10.8.500">
    <property type="entry name" value="HAMP domain in histidine kinase"/>
    <property type="match status" value="1"/>
</dbReference>
<dbReference type="AlphaFoldDB" id="A0A1I4JGL2"/>
<dbReference type="CDD" id="cd06225">
    <property type="entry name" value="HAMP"/>
    <property type="match status" value="1"/>
</dbReference>
<accession>A0A1I4JGL2</accession>
<reference evidence="15" key="1">
    <citation type="submission" date="2016-10" db="EMBL/GenBank/DDBJ databases">
        <authorList>
            <person name="Varghese N."/>
            <person name="Submissions S."/>
        </authorList>
    </citation>
    <scope>NUCLEOTIDE SEQUENCE [LARGE SCALE GENOMIC DNA]</scope>
    <source>
        <strain evidence="15">CGMCC 1.6474</strain>
    </source>
</reference>
<keyword evidence="4" id="KW-0597">Phosphoprotein</keyword>
<evidence type="ECO:0000256" key="5">
    <source>
        <dbReference type="ARBA" id="ARBA00022679"/>
    </source>
</evidence>
<dbReference type="OrthoDB" id="9815202at2"/>
<evidence type="ECO:0000256" key="7">
    <source>
        <dbReference type="ARBA" id="ARBA00022777"/>
    </source>
</evidence>
<dbReference type="GO" id="GO:0000155">
    <property type="term" value="F:phosphorelay sensor kinase activity"/>
    <property type="evidence" value="ECO:0007669"/>
    <property type="project" value="InterPro"/>
</dbReference>
<dbReference type="SUPFAM" id="SSF158472">
    <property type="entry name" value="HAMP domain-like"/>
    <property type="match status" value="1"/>
</dbReference>
<protein>
    <recommendedName>
        <fullName evidence="3">histidine kinase</fullName>
        <ecNumber evidence="3">2.7.13.3</ecNumber>
    </recommendedName>
</protein>
<evidence type="ECO:0000256" key="11">
    <source>
        <dbReference type="SAM" id="Phobius"/>
    </source>
</evidence>
<dbReference type="SMART" id="SM00388">
    <property type="entry name" value="HisKA"/>
    <property type="match status" value="1"/>
</dbReference>
<dbReference type="PANTHER" id="PTHR45436">
    <property type="entry name" value="SENSOR HISTIDINE KINASE YKOH"/>
    <property type="match status" value="1"/>
</dbReference>